<dbReference type="EMBL" id="CAICTM010000321">
    <property type="protein sequence ID" value="CAB9507833.1"/>
    <property type="molecule type" value="Genomic_DNA"/>
</dbReference>
<dbReference type="OrthoDB" id="440155at2759"/>
<feature type="signal peptide" evidence="1">
    <location>
        <begin position="1"/>
        <end position="25"/>
    </location>
</feature>
<dbReference type="InterPro" id="IPR039261">
    <property type="entry name" value="FNR_nucleotide-bd"/>
</dbReference>
<name>A0A9N8HAJ4_9STRA</name>
<dbReference type="AlphaFoldDB" id="A0A9N8HAJ4"/>
<protein>
    <recommendedName>
        <fullName evidence="4">EGF-like domain-containing protein</fullName>
    </recommendedName>
</protein>
<accession>A0A9N8HAJ4</accession>
<dbReference type="Gene3D" id="3.40.50.80">
    <property type="entry name" value="Nucleotide-binding domain of ferredoxin-NADP reductase (FNR) module"/>
    <property type="match status" value="1"/>
</dbReference>
<evidence type="ECO:0000313" key="3">
    <source>
        <dbReference type="Proteomes" id="UP001153069"/>
    </source>
</evidence>
<comment type="caution">
    <text evidence="2">The sequence shown here is derived from an EMBL/GenBank/DDBJ whole genome shotgun (WGS) entry which is preliminary data.</text>
</comment>
<evidence type="ECO:0000256" key="1">
    <source>
        <dbReference type="SAM" id="SignalP"/>
    </source>
</evidence>
<organism evidence="2 3">
    <name type="scientific">Seminavis robusta</name>
    <dbReference type="NCBI Taxonomy" id="568900"/>
    <lineage>
        <taxon>Eukaryota</taxon>
        <taxon>Sar</taxon>
        <taxon>Stramenopiles</taxon>
        <taxon>Ochrophyta</taxon>
        <taxon>Bacillariophyta</taxon>
        <taxon>Bacillariophyceae</taxon>
        <taxon>Bacillariophycidae</taxon>
        <taxon>Naviculales</taxon>
        <taxon>Naviculaceae</taxon>
        <taxon>Seminavis</taxon>
    </lineage>
</organism>
<evidence type="ECO:0008006" key="4">
    <source>
        <dbReference type="Google" id="ProtNLM"/>
    </source>
</evidence>
<dbReference type="Proteomes" id="UP001153069">
    <property type="component" value="Unassembled WGS sequence"/>
</dbReference>
<evidence type="ECO:0000313" key="2">
    <source>
        <dbReference type="EMBL" id="CAB9507833.1"/>
    </source>
</evidence>
<proteinExistence type="predicted"/>
<feature type="chain" id="PRO_5040131076" description="EGF-like domain-containing protein" evidence="1">
    <location>
        <begin position="26"/>
        <end position="526"/>
    </location>
</feature>
<sequence length="526" mass="57537">MVHRGFFVVLGLLLQVLVFISSSAATDETCGNSEGECSVSKDELESLQGLNALPARIAVISGQVPDLKMCGMWCREDAIKDDPSTPCRMDAGIMPCEGDFYCTTTCKLWDHLILSDPRNGFDTTTQTSGPVFSCPMFKRFDGFVTLKTAEVCDTSCLLPEIRPNRYPAPTGLGLMCDKGTCFPAISSREASHVKLECPCNWFGSDCDNDWIPIQSVQHTGIYGGTTSTADSSALTATTITVSKDDWPAIMAQHQPGGVIRIVQRDDNGRVQEQPYAVAAASADKGTIEILTAPPDTTLDPVPRAVAERIRAMRTLNNPPDNLYINPSIAGFFNSQWQFLMSVLQQQQNNIEHVILISTGAGLSGSLSVLEHILPAGESLIRSVHLYHGVRTLAELPHQRILHKLATQHSQFEMTLVESKPTTGVQAHVDNTPLEIQQAVVRGSRGRFRLLENATLPQKVYVQHVLESDWTNGNLPGVSLETAVFVTCGRLALLEDSKNMLQGIFCTGEADNYDCHTKVGQHFFTNI</sequence>
<dbReference type="SUPFAM" id="SSF52343">
    <property type="entry name" value="Ferredoxin reductase-like, C-terminal NADP-linked domain"/>
    <property type="match status" value="1"/>
</dbReference>
<keyword evidence="1" id="KW-0732">Signal</keyword>
<reference evidence="2" key="1">
    <citation type="submission" date="2020-06" db="EMBL/GenBank/DDBJ databases">
        <authorList>
            <consortium name="Plant Systems Biology data submission"/>
        </authorList>
    </citation>
    <scope>NUCLEOTIDE SEQUENCE</scope>
    <source>
        <strain evidence="2">D6</strain>
    </source>
</reference>
<keyword evidence="3" id="KW-1185">Reference proteome</keyword>
<gene>
    <name evidence="2" type="ORF">SEMRO_322_G117010.1</name>
</gene>